<dbReference type="OrthoDB" id="629492at2759"/>
<feature type="compositionally biased region" description="Basic residues" evidence="4">
    <location>
        <begin position="273"/>
        <end position="294"/>
    </location>
</feature>
<evidence type="ECO:0000259" key="5">
    <source>
        <dbReference type="PROSITE" id="PS51698"/>
    </source>
</evidence>
<feature type="compositionally biased region" description="Acidic residues" evidence="4">
    <location>
        <begin position="587"/>
        <end position="597"/>
    </location>
</feature>
<feature type="compositionally biased region" description="Basic and acidic residues" evidence="4">
    <location>
        <begin position="362"/>
        <end position="374"/>
    </location>
</feature>
<organism evidence="6 7">
    <name type="scientific">Acanthamoeba castellanii (strain ATCC 30010 / Neff)</name>
    <dbReference type="NCBI Taxonomy" id="1257118"/>
    <lineage>
        <taxon>Eukaryota</taxon>
        <taxon>Amoebozoa</taxon>
        <taxon>Discosea</taxon>
        <taxon>Longamoebia</taxon>
        <taxon>Centramoebida</taxon>
        <taxon>Acanthamoebidae</taxon>
        <taxon>Acanthamoeba</taxon>
    </lineage>
</organism>
<feature type="region of interest" description="Disordered" evidence="4">
    <location>
        <begin position="831"/>
        <end position="861"/>
    </location>
</feature>
<dbReference type="OMA" id="HINEDVS"/>
<feature type="region of interest" description="Disordered" evidence="4">
    <location>
        <begin position="498"/>
        <end position="786"/>
    </location>
</feature>
<dbReference type="InterPro" id="IPR013083">
    <property type="entry name" value="Znf_RING/FYVE/PHD"/>
</dbReference>
<feature type="compositionally biased region" description="Basic and acidic residues" evidence="4">
    <location>
        <begin position="644"/>
        <end position="669"/>
    </location>
</feature>
<proteinExistence type="predicted"/>
<dbReference type="GO" id="GO:0006513">
    <property type="term" value="P:protein monoubiquitination"/>
    <property type="evidence" value="ECO:0007669"/>
    <property type="project" value="InterPro"/>
</dbReference>
<dbReference type="KEGG" id="acan:ACA1_379160"/>
<dbReference type="GO" id="GO:0061630">
    <property type="term" value="F:ubiquitin protein ligase activity"/>
    <property type="evidence" value="ECO:0007669"/>
    <property type="project" value="InterPro"/>
</dbReference>
<feature type="compositionally biased region" description="Low complexity" evidence="4">
    <location>
        <begin position="244"/>
        <end position="272"/>
    </location>
</feature>
<feature type="non-terminal residue" evidence="6">
    <location>
        <position position="1"/>
    </location>
</feature>
<dbReference type="RefSeq" id="XP_004337748.1">
    <property type="nucleotide sequence ID" value="XM_004337700.1"/>
</dbReference>
<name>L8GRX6_ACACF</name>
<protein>
    <submittedName>
        <fullName evidence="6">Ubox domain containing protein</fullName>
    </submittedName>
</protein>
<reference evidence="6 7" key="1">
    <citation type="journal article" date="2013" name="Genome Biol.">
        <title>Genome of Acanthamoeba castellanii highlights extensive lateral gene transfer and early evolution of tyrosine kinase signaling.</title>
        <authorList>
            <person name="Clarke M."/>
            <person name="Lohan A.J."/>
            <person name="Liu B."/>
            <person name="Lagkouvardos I."/>
            <person name="Roy S."/>
            <person name="Zafar N."/>
            <person name="Bertelli C."/>
            <person name="Schilde C."/>
            <person name="Kianianmomeni A."/>
            <person name="Burglin T.R."/>
            <person name="Frech C."/>
            <person name="Turcotte B."/>
            <person name="Kopec K.O."/>
            <person name="Synnott J.M."/>
            <person name="Choo C."/>
            <person name="Paponov I."/>
            <person name="Finkler A."/>
            <person name="Soon Heng Tan C."/>
            <person name="Hutchins A.P."/>
            <person name="Weinmeier T."/>
            <person name="Rattei T."/>
            <person name="Chu J.S."/>
            <person name="Gimenez G."/>
            <person name="Irimia M."/>
            <person name="Rigden D.J."/>
            <person name="Fitzpatrick D.A."/>
            <person name="Lorenzo-Morales J."/>
            <person name="Bateman A."/>
            <person name="Chiu C.H."/>
            <person name="Tang P."/>
            <person name="Hegemann P."/>
            <person name="Fromm H."/>
            <person name="Raoult D."/>
            <person name="Greub G."/>
            <person name="Miranda-Saavedra D."/>
            <person name="Chen N."/>
            <person name="Nash P."/>
            <person name="Ginger M.L."/>
            <person name="Horn M."/>
            <person name="Schaap P."/>
            <person name="Caler L."/>
            <person name="Loftus B."/>
        </authorList>
    </citation>
    <scope>NUCLEOTIDE SEQUENCE [LARGE SCALE GENOMIC DNA]</scope>
    <source>
        <strain evidence="6 7">Neff</strain>
    </source>
</reference>
<feature type="region of interest" description="Disordered" evidence="4">
    <location>
        <begin position="237"/>
        <end position="319"/>
    </location>
</feature>
<feature type="region of interest" description="Disordered" evidence="4">
    <location>
        <begin position="336"/>
        <end position="382"/>
    </location>
</feature>
<keyword evidence="7" id="KW-1185">Reference proteome</keyword>
<evidence type="ECO:0000256" key="4">
    <source>
        <dbReference type="SAM" id="MobiDB-lite"/>
    </source>
</evidence>
<accession>L8GRX6</accession>
<keyword evidence="1" id="KW-0479">Metal-binding</keyword>
<dbReference type="AlphaFoldDB" id="L8GRX6"/>
<dbReference type="GeneID" id="14916408"/>
<dbReference type="InterPro" id="IPR003613">
    <property type="entry name" value="Ubox_domain"/>
</dbReference>
<dbReference type="EMBL" id="KB008025">
    <property type="protein sequence ID" value="ELR15735.1"/>
    <property type="molecule type" value="Genomic_DNA"/>
</dbReference>
<dbReference type="Proteomes" id="UP000011083">
    <property type="component" value="Unassembled WGS sequence"/>
</dbReference>
<dbReference type="GO" id="GO:0006301">
    <property type="term" value="P:DNA damage tolerance"/>
    <property type="evidence" value="ECO:0007669"/>
    <property type="project" value="InterPro"/>
</dbReference>
<feature type="compositionally biased region" description="Basic and acidic residues" evidence="4">
    <location>
        <begin position="603"/>
        <end position="628"/>
    </location>
</feature>
<evidence type="ECO:0000313" key="7">
    <source>
        <dbReference type="Proteomes" id="UP000011083"/>
    </source>
</evidence>
<dbReference type="PANTHER" id="PTHR14134">
    <property type="entry name" value="E3 UBIQUITIN-PROTEIN LIGASE RAD18"/>
    <property type="match status" value="1"/>
</dbReference>
<dbReference type="SMART" id="SM00504">
    <property type="entry name" value="Ubox"/>
    <property type="match status" value="1"/>
</dbReference>
<gene>
    <name evidence="6" type="ORF">ACA1_379160</name>
</gene>
<evidence type="ECO:0000313" key="6">
    <source>
        <dbReference type="EMBL" id="ELR15735.1"/>
    </source>
</evidence>
<dbReference type="VEuPathDB" id="AmoebaDB:ACA1_379160"/>
<feature type="compositionally biased region" description="Acidic residues" evidence="4">
    <location>
        <begin position="536"/>
        <end position="566"/>
    </location>
</feature>
<feature type="compositionally biased region" description="Basic and acidic residues" evidence="4">
    <location>
        <begin position="768"/>
        <end position="786"/>
    </location>
</feature>
<feature type="compositionally biased region" description="Basic and acidic residues" evidence="4">
    <location>
        <begin position="336"/>
        <end position="349"/>
    </location>
</feature>
<dbReference type="InterPro" id="IPR039577">
    <property type="entry name" value="Rad18"/>
</dbReference>
<dbReference type="GO" id="GO:0008270">
    <property type="term" value="F:zinc ion binding"/>
    <property type="evidence" value="ECO:0007669"/>
    <property type="project" value="UniProtKB-KW"/>
</dbReference>
<feature type="domain" description="U-box" evidence="5">
    <location>
        <begin position="167"/>
        <end position="240"/>
    </location>
</feature>
<feature type="compositionally biased region" description="Acidic residues" evidence="4">
    <location>
        <begin position="675"/>
        <end position="704"/>
    </location>
</feature>
<dbReference type="SUPFAM" id="SSF57850">
    <property type="entry name" value="RING/U-box"/>
    <property type="match status" value="1"/>
</dbReference>
<evidence type="ECO:0000256" key="2">
    <source>
        <dbReference type="ARBA" id="ARBA00022771"/>
    </source>
</evidence>
<dbReference type="PROSITE" id="PS51698">
    <property type="entry name" value="U_BOX"/>
    <property type="match status" value="1"/>
</dbReference>
<dbReference type="InterPro" id="IPR004181">
    <property type="entry name" value="Znf_MIZ"/>
</dbReference>
<keyword evidence="2" id="KW-0863">Zinc-finger</keyword>
<feature type="compositionally biased region" description="Low complexity" evidence="4">
    <location>
        <begin position="705"/>
        <end position="731"/>
    </location>
</feature>
<feature type="compositionally biased region" description="Polar residues" evidence="4">
    <location>
        <begin position="105"/>
        <end position="121"/>
    </location>
</feature>
<dbReference type="Pfam" id="PF04564">
    <property type="entry name" value="U-box"/>
    <property type="match status" value="1"/>
</dbReference>
<feature type="compositionally biased region" description="Basic and acidic residues" evidence="4">
    <location>
        <begin position="740"/>
        <end position="750"/>
    </location>
</feature>
<dbReference type="CDD" id="cd16651">
    <property type="entry name" value="SPL-RING_NSE2"/>
    <property type="match status" value="1"/>
</dbReference>
<sequence length="909" mass="95858">EDEAKTVILEKENELKEKVGSEGLNTRVFKRNGTVVYSSSERRASNDSTSSGGGGGGADPRSPQQRMSPPASPHGIFASLSPRSGSPPNMESPLDYFGSPPTPTGGFQRSTGRLSVSSPASTGGGVSAPASGTPCASYSSLSIKKHDLMRGGLGATPTPTTSSLSRSMEDLLIDPISLELMKKPVMLPCGHSFSRRTITKWLQQQNKCPSCNTTATVEDMQPNYALRAVVRQYKKKEAKREAKSSSSTSSTSIITSESGSSIKKLSIPSSGKKSMKKEKKKKSSSSKKSSKKANKKGDHDHRRDYSSGTGSGGGTGEEHLSPFAFFNAWVNGKDKKAKEERQARQRGDDDGQSDDDDDDDDLKSSPEHGGRTETSDANVEAPAMMDDACRQRSATVLSFDPQAAQLTPEQLGGAGGIVLSGSWYDGFMDTIPAEPGAYQGFLGDSGASNFSASSLASSAATIITSASYFNDGANDGGDGGLIMGDGAMVGGHESVSMGGLIGDDGGDPMGSVGFTSSLFSFDEPSPGKGTSKQENEGEGENEDEEEEGEGEEDEEESESGSSDDDVVDGHAGSWPNKSETIVIDGRGDDDDNSESEQDPATSKQEKAAKMHGLIERFKALSSSREKAGGARGSDSSDNDGSADGDNKRKTDSRDRDALNKAKQAAHEDNTNNSADNEEEEEVDDDAEETEDEADDGGDDDDGEADGVSSSSSSSMTSSSSSMTNSGGATSSVSDESEQSEADRRRSAEAKRKPRKKKKATATATTKTQEAEQKKLRRRTTDEESERKLRLALDVEVPHLRYDMQHKGIHVIVSSAPNASLRASSLVAAVGSPSQEKSGGGGSLHHHHHHVHNTGSGSDASQALGGERAQIAVIAAIDRSSSMKGAPERLCSAHTRPHTHTHTHTRVHGH</sequence>
<keyword evidence="3" id="KW-0862">Zinc</keyword>
<evidence type="ECO:0000256" key="3">
    <source>
        <dbReference type="ARBA" id="ARBA00022833"/>
    </source>
</evidence>
<feature type="compositionally biased region" description="Acidic residues" evidence="4">
    <location>
        <begin position="350"/>
        <end position="361"/>
    </location>
</feature>
<feature type="region of interest" description="Disordered" evidence="4">
    <location>
        <begin position="19"/>
        <end position="133"/>
    </location>
</feature>
<evidence type="ECO:0000256" key="1">
    <source>
        <dbReference type="ARBA" id="ARBA00022723"/>
    </source>
</evidence>
<dbReference type="GO" id="GO:0003697">
    <property type="term" value="F:single-stranded DNA binding"/>
    <property type="evidence" value="ECO:0007669"/>
    <property type="project" value="InterPro"/>
</dbReference>
<dbReference type="Gene3D" id="3.30.40.10">
    <property type="entry name" value="Zinc/RING finger domain, C3HC4 (zinc finger)"/>
    <property type="match status" value="1"/>
</dbReference>
<feature type="compositionally biased region" description="Basic and acidic residues" evidence="4">
    <location>
        <begin position="295"/>
        <end position="305"/>
    </location>
</feature>